<dbReference type="KEGG" id="acad:UA74_01580"/>
<dbReference type="EMBL" id="CP016076">
    <property type="protein sequence ID" value="APU12404.1"/>
    <property type="molecule type" value="Genomic_DNA"/>
</dbReference>
<accession>A0AAC9L9R9</accession>
<name>A0AAC9L9R9_9PSEU</name>
<evidence type="ECO:0000313" key="2">
    <source>
        <dbReference type="EMBL" id="APU12404.1"/>
    </source>
</evidence>
<organism evidence="2 3">
    <name type="scientific">Actinoalloteichus fjordicus</name>
    <dbReference type="NCBI Taxonomy" id="1612552"/>
    <lineage>
        <taxon>Bacteria</taxon>
        <taxon>Bacillati</taxon>
        <taxon>Actinomycetota</taxon>
        <taxon>Actinomycetes</taxon>
        <taxon>Pseudonocardiales</taxon>
        <taxon>Pseudonocardiaceae</taxon>
        <taxon>Actinoalloteichus</taxon>
    </lineage>
</organism>
<keyword evidence="3" id="KW-1185">Reference proteome</keyword>
<reference evidence="3" key="1">
    <citation type="submission" date="2016-06" db="EMBL/GenBank/DDBJ databases">
        <title>Complete genome sequence of Actinoalloteichus fjordicus DSM 46855 (=ADI127-17), type strain of the new species Actinoalloteichus fjordicus.</title>
        <authorList>
            <person name="Ruckert C."/>
            <person name="Nouioui I."/>
            <person name="Willmese J."/>
            <person name="van Wezel G."/>
            <person name="Klenk H.-P."/>
            <person name="Kalinowski J."/>
            <person name="Zotchev S.B."/>
        </authorList>
    </citation>
    <scope>NUCLEOTIDE SEQUENCE [LARGE SCALE GENOMIC DNA]</scope>
    <source>
        <strain evidence="3">ADI127-7</strain>
    </source>
</reference>
<sequence length="156" mass="16556">MPVRPRVVRLTALTLAGLAAAVLAATIVVWCWLWLDEAVASLPEVLFFGLLAVVPASGGALLGTAAGAVWRGRRWGLSLSAGVCVLVVIGAIFLSADFVYRSIVGLTVDAASWWLLAVLLAVIVFAVAAAVLLRRLRHTLFVVETERRGRPTGANR</sequence>
<keyword evidence="1" id="KW-1133">Transmembrane helix</keyword>
<protein>
    <submittedName>
        <fullName evidence="2">Uncharacterized protein</fullName>
    </submittedName>
</protein>
<proteinExistence type="predicted"/>
<feature type="transmembrane region" description="Helical" evidence="1">
    <location>
        <begin position="112"/>
        <end position="133"/>
    </location>
</feature>
<evidence type="ECO:0000256" key="1">
    <source>
        <dbReference type="SAM" id="Phobius"/>
    </source>
</evidence>
<feature type="transmembrane region" description="Helical" evidence="1">
    <location>
        <begin position="77"/>
        <end position="100"/>
    </location>
</feature>
<feature type="transmembrane region" description="Helical" evidence="1">
    <location>
        <begin position="47"/>
        <end position="70"/>
    </location>
</feature>
<dbReference type="AlphaFoldDB" id="A0AAC9L9R9"/>
<dbReference type="Proteomes" id="UP000185511">
    <property type="component" value="Chromosome"/>
</dbReference>
<keyword evidence="1" id="KW-0812">Transmembrane</keyword>
<evidence type="ECO:0000313" key="3">
    <source>
        <dbReference type="Proteomes" id="UP000185511"/>
    </source>
</evidence>
<keyword evidence="1" id="KW-0472">Membrane</keyword>
<feature type="transmembrane region" description="Helical" evidence="1">
    <location>
        <begin position="12"/>
        <end position="35"/>
    </location>
</feature>
<gene>
    <name evidence="2" type="ORF">UA74_01580</name>
</gene>
<dbReference type="RefSeq" id="WP_157433935.1">
    <property type="nucleotide sequence ID" value="NZ_CP016076.1"/>
</dbReference>